<keyword evidence="8 12" id="KW-0472">Membrane</keyword>
<evidence type="ECO:0000256" key="1">
    <source>
        <dbReference type="ARBA" id="ARBA00004101"/>
    </source>
</evidence>
<gene>
    <name evidence="13" type="ORF">VPXV-CA-070</name>
</gene>
<keyword evidence="4 12" id="KW-0812">Transmembrane</keyword>
<evidence type="ECO:0000256" key="9">
    <source>
        <dbReference type="ARBA" id="ARBA00023296"/>
    </source>
</evidence>
<dbReference type="GO" id="GO:0046718">
    <property type="term" value="P:symbiont entry into host cell"/>
    <property type="evidence" value="ECO:0007669"/>
    <property type="project" value="UniProtKB-KW"/>
</dbReference>
<dbReference type="InterPro" id="IPR009175">
    <property type="entry name" value="Poxvirus_I2"/>
</dbReference>
<proteinExistence type="inferred from homology"/>
<sequence>MDKLYTAIFGVFMGSPEDDLTEFIEIVKSVISDETPNNKSRSTSWSWLIIGIFFIVIVLLLIYLYLKVV</sequence>
<dbReference type="GeneID" id="29064017"/>
<evidence type="ECO:0000256" key="6">
    <source>
        <dbReference type="ARBA" id="ARBA00022921"/>
    </source>
</evidence>
<keyword evidence="9" id="KW-1160">Virus entry into host cell</keyword>
<keyword evidence="3" id="KW-1162">Viral penetration into host cytoplasm</keyword>
<dbReference type="PIRSF" id="PIRSF003766">
    <property type="entry name" value="VAC_I2L"/>
    <property type="match status" value="1"/>
</dbReference>
<organism evidence="13 14">
    <name type="scientific">Volepox virus</name>
    <dbReference type="NCBI Taxonomy" id="28874"/>
    <lineage>
        <taxon>Viruses</taxon>
        <taxon>Varidnaviria</taxon>
        <taxon>Bamfordvirae</taxon>
        <taxon>Nucleocytoviricota</taxon>
        <taxon>Pokkesviricetes</taxon>
        <taxon>Chitovirales</taxon>
        <taxon>Poxviridae</taxon>
        <taxon>Chordopoxvirinae</taxon>
        <taxon>Orthopoxvirus</taxon>
        <taxon>Orthopoxvirus volepox</taxon>
    </lineage>
</organism>
<evidence type="ECO:0000256" key="5">
    <source>
        <dbReference type="ARBA" id="ARBA00022844"/>
    </source>
</evidence>
<dbReference type="KEGG" id="vg:29064017"/>
<keyword evidence="5" id="KW-0946">Virion</keyword>
<feature type="transmembrane region" description="Helical" evidence="12">
    <location>
        <begin position="45"/>
        <end position="66"/>
    </location>
</feature>
<name>A0A1C9KCA2_9POXV</name>
<evidence type="ECO:0000256" key="3">
    <source>
        <dbReference type="ARBA" id="ARBA00022595"/>
    </source>
</evidence>
<evidence type="ECO:0000256" key="12">
    <source>
        <dbReference type="SAM" id="Phobius"/>
    </source>
</evidence>
<protein>
    <recommendedName>
        <fullName evidence="11">Protein OPG078</fullName>
    </recommendedName>
</protein>
<accession>A0A1C9KCA2</accession>
<evidence type="ECO:0000313" key="14">
    <source>
        <dbReference type="Proteomes" id="UP000203649"/>
    </source>
</evidence>
<evidence type="ECO:0000313" key="13">
    <source>
        <dbReference type="EMBL" id="AOP31760.1"/>
    </source>
</evidence>
<evidence type="ECO:0000256" key="11">
    <source>
        <dbReference type="ARBA" id="ARBA00034816"/>
    </source>
</evidence>
<dbReference type="EMBL" id="KU749311">
    <property type="protein sequence ID" value="AOP31760.1"/>
    <property type="molecule type" value="Genomic_DNA"/>
</dbReference>
<dbReference type="GO" id="GO:0055036">
    <property type="term" value="C:virion membrane"/>
    <property type="evidence" value="ECO:0007669"/>
    <property type="project" value="UniProtKB-SubCell"/>
</dbReference>
<dbReference type="RefSeq" id="YP_009281818.1">
    <property type="nucleotide sequence ID" value="NC_031033.1"/>
</dbReference>
<reference evidence="13 14" key="1">
    <citation type="journal article" date="2016" name="Virus Genes">
        <title>The genomes of three North American orthopoxviruses.</title>
        <authorList>
            <person name="Smithson C."/>
            <person name="Tang N."/>
            <person name="Sammons S."/>
            <person name="Frace M."/>
            <person name="Batra D."/>
            <person name="Li Y."/>
            <person name="Emerson G.L."/>
            <person name="Carroll D.S."/>
            <person name="Upton C."/>
        </authorList>
    </citation>
    <scope>NUCLEOTIDE SEQUENCE [LARGE SCALE GENOMIC DNA]</scope>
    <source>
        <strain evidence="13 14">CA</strain>
    </source>
</reference>
<keyword evidence="14" id="KW-1185">Reference proteome</keyword>
<keyword evidence="6" id="KW-0426">Late protein</keyword>
<comment type="function">
    <text evidence="1">Late protein which probably plays a role in virus entry into the host cell.</text>
</comment>
<comment type="subcellular location">
    <subcellularLocation>
        <location evidence="2">Virion membrane</location>
        <topology evidence="2">Single-pass membrane protein</topology>
    </subcellularLocation>
</comment>
<comment type="similarity">
    <text evidence="10">Belongs to the orthopoxvirus OPG078 family.</text>
</comment>
<evidence type="ECO:0000256" key="10">
    <source>
        <dbReference type="ARBA" id="ARBA00034747"/>
    </source>
</evidence>
<dbReference type="Proteomes" id="UP000203649">
    <property type="component" value="Segment"/>
</dbReference>
<dbReference type="Pfam" id="PF12575">
    <property type="entry name" value="Pox_EPC_I2-L1"/>
    <property type="match status" value="1"/>
</dbReference>
<evidence type="ECO:0000256" key="2">
    <source>
        <dbReference type="ARBA" id="ARBA00004381"/>
    </source>
</evidence>
<evidence type="ECO:0000256" key="8">
    <source>
        <dbReference type="ARBA" id="ARBA00023136"/>
    </source>
</evidence>
<evidence type="ECO:0000256" key="7">
    <source>
        <dbReference type="ARBA" id="ARBA00022989"/>
    </source>
</evidence>
<keyword evidence="7 12" id="KW-1133">Transmembrane helix</keyword>
<evidence type="ECO:0000256" key="4">
    <source>
        <dbReference type="ARBA" id="ARBA00022692"/>
    </source>
</evidence>